<keyword evidence="2" id="KW-1185">Reference proteome</keyword>
<dbReference type="OrthoDB" id="25775at10239"/>
<dbReference type="Proteomes" id="UP000203782">
    <property type="component" value="Segment"/>
</dbReference>
<evidence type="ECO:0000313" key="1">
    <source>
        <dbReference type="EMBL" id="AKN21217.1"/>
    </source>
</evidence>
<name>A0A0H3YJA1_9CAUD</name>
<organism evidence="1 2">
    <name type="scientific">Pectobacterium phage Peat1</name>
    <dbReference type="NCBI Taxonomy" id="1654601"/>
    <lineage>
        <taxon>Viruses</taxon>
        <taxon>Duplodnaviria</taxon>
        <taxon>Heunggongvirae</taxon>
        <taxon>Uroviricota</taxon>
        <taxon>Caudoviricetes</taxon>
        <taxon>Autographivirales</taxon>
        <taxon>Autoscriptoviridae</taxon>
        <taxon>Corkvirinae</taxon>
        <taxon>Phimunavirus</taxon>
        <taxon>Phimunavirus peat1</taxon>
    </lineage>
</organism>
<dbReference type="RefSeq" id="YP_009224691.1">
    <property type="nucleotide sequence ID" value="NC_029081.1"/>
</dbReference>
<accession>A0A0H3YJA1</accession>
<dbReference type="EMBL" id="KR604693">
    <property type="protein sequence ID" value="AKN21217.1"/>
    <property type="molecule type" value="Genomic_DNA"/>
</dbReference>
<evidence type="ECO:0000313" key="2">
    <source>
        <dbReference type="Proteomes" id="UP000203782"/>
    </source>
</evidence>
<dbReference type="KEGG" id="vg:26795847"/>
<sequence>MSRVVHAEQRWGVQSRPHWKKRILALEASLVRYKALPVLTAKQQAAVSSAVAEIKRLQLHLKVQK</sequence>
<reference evidence="1 2" key="1">
    <citation type="journal article" date="2015" name="Genome Announc.">
        <title>Complete Genome Sequence of Phytopathogenic Pectobacterium atrosepticum Bacteriophage Peat1.</title>
        <authorList>
            <person name="Kalischuk M."/>
            <person name="Hachey J."/>
            <person name="Kawchuk L."/>
        </authorList>
    </citation>
    <scope>NUCLEOTIDE SEQUENCE [LARGE SCALE GENOMIC DNA]</scope>
</reference>
<proteinExistence type="predicted"/>
<dbReference type="GeneID" id="26795847"/>
<protein>
    <submittedName>
        <fullName evidence="1">Uncharacterized protein</fullName>
    </submittedName>
</protein>